<keyword evidence="2" id="KW-0479">Metal-binding</keyword>
<evidence type="ECO:0000256" key="6">
    <source>
        <dbReference type="ARBA" id="ARBA00023163"/>
    </source>
</evidence>
<sequence>MDSSLQDLQFDLDFSLSQSLIRRLPSYIERRLLLVFLLQKLHSKMSQEKDSRAYSSRDDENWMYLKPVSLYDMLLRHFPCKPWFLRRNLNYKYQQNCETRSASAGMVVFNFKDLDNTVKKTQVTKNCSCPFCYMQCGSFKGLQLHLNSFHKILEFEFMTSEENQTVDVTARLDAFETEDRENNREKFEPLSFCSNTFKRRQIGGRNIPKRLNVTILPLDPPFLADDTETGTSLLNNRNPEAMMNVPEIGQSSGSGASESEGPAAKTRRFKFSSSISLLQTRQFYHSRTLQRIDNFEDVSPTGKNFMRLWNSFVRKQRVITDGQVPWACEAFSKFHKKEFTESKPLHSCWRMFMIKLWEYGLLDAVTINKCNLIIEDSEDDPSGNTNNSNSEDYGIDLNRTDTMDVDNNGVDLGIDLERSNAMDVNNNNVDRGIDLNRNVTMNVNTSNVDRGIDLNGNVTMNVNTSNVDRGIDLNRNDVMDVD</sequence>
<gene>
    <name evidence="11" type="primary">LOC108839402</name>
</gene>
<dbReference type="RefSeq" id="XP_018467673.2">
    <property type="nucleotide sequence ID" value="XM_018612171.2"/>
</dbReference>
<organism evidence="10 11">
    <name type="scientific">Raphanus sativus</name>
    <name type="common">Radish</name>
    <name type="synonym">Raphanus raphanistrum var. sativus</name>
    <dbReference type="NCBI Taxonomy" id="3726"/>
    <lineage>
        <taxon>Eukaryota</taxon>
        <taxon>Viridiplantae</taxon>
        <taxon>Streptophyta</taxon>
        <taxon>Embryophyta</taxon>
        <taxon>Tracheophyta</taxon>
        <taxon>Spermatophyta</taxon>
        <taxon>Magnoliopsida</taxon>
        <taxon>eudicotyledons</taxon>
        <taxon>Gunneridae</taxon>
        <taxon>Pentapetalae</taxon>
        <taxon>rosids</taxon>
        <taxon>malvids</taxon>
        <taxon>Brassicales</taxon>
        <taxon>Brassicaceae</taxon>
        <taxon>Brassiceae</taxon>
        <taxon>Raphanus</taxon>
    </lineage>
</organism>
<keyword evidence="5" id="KW-0805">Transcription regulation</keyword>
<feature type="domain" description="Polycomb protein VEFS-Box" evidence="8">
    <location>
        <begin position="290"/>
        <end position="367"/>
    </location>
</feature>
<dbReference type="GO" id="GO:0008270">
    <property type="term" value="F:zinc ion binding"/>
    <property type="evidence" value="ECO:0007669"/>
    <property type="project" value="UniProtKB-KW"/>
</dbReference>
<dbReference type="PANTHER" id="PTHR22597">
    <property type="entry name" value="POLYCOMB GROUP PROTEIN"/>
    <property type="match status" value="1"/>
</dbReference>
<dbReference type="Pfam" id="PF09733">
    <property type="entry name" value="VEFS-Box"/>
    <property type="match status" value="1"/>
</dbReference>
<dbReference type="GO" id="GO:0005634">
    <property type="term" value="C:nucleus"/>
    <property type="evidence" value="ECO:0007669"/>
    <property type="project" value="UniProtKB-ARBA"/>
</dbReference>
<comment type="similarity">
    <text evidence="1">Belongs to the VEFS (VRN2-EMF2-FIS2-SU(Z)12) family.</text>
</comment>
<evidence type="ECO:0000256" key="7">
    <source>
        <dbReference type="SAM" id="MobiDB-lite"/>
    </source>
</evidence>
<evidence type="ECO:0000259" key="9">
    <source>
        <dbReference type="Pfam" id="PF23320"/>
    </source>
</evidence>
<reference evidence="11" key="2">
    <citation type="submission" date="2025-08" db="UniProtKB">
        <authorList>
            <consortium name="RefSeq"/>
        </authorList>
    </citation>
    <scope>IDENTIFICATION</scope>
    <source>
        <tissue evidence="11">Leaf</tissue>
    </source>
</reference>
<evidence type="ECO:0000256" key="1">
    <source>
        <dbReference type="ARBA" id="ARBA00007416"/>
    </source>
</evidence>
<proteinExistence type="inferred from homology"/>
<dbReference type="OrthoDB" id="166746at2759"/>
<evidence type="ECO:0000256" key="3">
    <source>
        <dbReference type="ARBA" id="ARBA00022771"/>
    </source>
</evidence>
<feature type="compositionally biased region" description="Polar residues" evidence="7">
    <location>
        <begin position="382"/>
        <end position="391"/>
    </location>
</feature>
<feature type="domain" description="Polycomb protein SUZ12-like zinc finger" evidence="9">
    <location>
        <begin position="105"/>
        <end position="171"/>
    </location>
</feature>
<keyword evidence="6" id="KW-0804">Transcription</keyword>
<evidence type="ECO:0000259" key="8">
    <source>
        <dbReference type="Pfam" id="PF09733"/>
    </source>
</evidence>
<dbReference type="GeneID" id="108839402"/>
<reference evidence="10" key="1">
    <citation type="journal article" date="2019" name="Database">
        <title>The radish genome database (RadishGD): an integrated information resource for radish genomics.</title>
        <authorList>
            <person name="Yu H.J."/>
            <person name="Baek S."/>
            <person name="Lee Y.J."/>
            <person name="Cho A."/>
            <person name="Mun J.H."/>
        </authorList>
    </citation>
    <scope>NUCLEOTIDE SEQUENCE [LARGE SCALE GENOMIC DNA]</scope>
    <source>
        <strain evidence="10">cv. WK10039</strain>
    </source>
</reference>
<dbReference type="AlphaFoldDB" id="A0A6J0M6T7"/>
<accession>A0A6J0M6T7</accession>
<dbReference type="GO" id="GO:0031490">
    <property type="term" value="F:chromatin DNA binding"/>
    <property type="evidence" value="ECO:0007669"/>
    <property type="project" value="TreeGrafter"/>
</dbReference>
<dbReference type="Pfam" id="PF23320">
    <property type="entry name" value="Zn_SUZ12"/>
    <property type="match status" value="1"/>
</dbReference>
<dbReference type="KEGG" id="rsz:108839402"/>
<dbReference type="Proteomes" id="UP000504610">
    <property type="component" value="Chromosome 2"/>
</dbReference>
<dbReference type="InterPro" id="IPR057540">
    <property type="entry name" value="Znf_SUZ12"/>
</dbReference>
<dbReference type="CDD" id="cd21553">
    <property type="entry name" value="VEFS-box_EMF2-like"/>
    <property type="match status" value="1"/>
</dbReference>
<feature type="region of interest" description="Disordered" evidence="7">
    <location>
        <begin position="376"/>
        <end position="399"/>
    </location>
</feature>
<keyword evidence="3" id="KW-0863">Zinc-finger</keyword>
<protein>
    <submittedName>
        <fullName evidence="11">Polycomb group protein VERNALIZATION 2-like</fullName>
    </submittedName>
</protein>
<evidence type="ECO:0000313" key="10">
    <source>
        <dbReference type="Proteomes" id="UP000504610"/>
    </source>
</evidence>
<name>A0A6J0M6T7_RAPSA</name>
<dbReference type="PANTHER" id="PTHR22597:SF20">
    <property type="entry name" value="POLYCOMB PROTEIN VEFS-BOX DOMAIN-CONTAINING PROTEIN"/>
    <property type="match status" value="1"/>
</dbReference>
<evidence type="ECO:0000256" key="4">
    <source>
        <dbReference type="ARBA" id="ARBA00022833"/>
    </source>
</evidence>
<keyword evidence="4" id="KW-0862">Zinc</keyword>
<evidence type="ECO:0000313" key="11">
    <source>
        <dbReference type="RefSeq" id="XP_018467673.2"/>
    </source>
</evidence>
<evidence type="ECO:0000256" key="2">
    <source>
        <dbReference type="ARBA" id="ARBA00022723"/>
    </source>
</evidence>
<evidence type="ECO:0000256" key="5">
    <source>
        <dbReference type="ARBA" id="ARBA00023015"/>
    </source>
</evidence>
<dbReference type="InterPro" id="IPR019135">
    <property type="entry name" value="Polycomb_protein_VEFS-Box"/>
</dbReference>
<keyword evidence="10" id="KW-1185">Reference proteome</keyword>